<proteinExistence type="predicted"/>
<protein>
    <submittedName>
        <fullName evidence="1">Uncharacterized protein</fullName>
    </submittedName>
</protein>
<dbReference type="EMBL" id="QVQW01000037">
    <property type="protein sequence ID" value="RKU43912.1"/>
    <property type="molecule type" value="Genomic_DNA"/>
</dbReference>
<evidence type="ECO:0000313" key="1">
    <source>
        <dbReference type="EMBL" id="RKU43912.1"/>
    </source>
</evidence>
<comment type="caution">
    <text evidence="1">The sequence shown here is derived from an EMBL/GenBank/DDBJ whole genome shotgun (WGS) entry which is preliminary data.</text>
</comment>
<keyword evidence="2" id="KW-1185">Reference proteome</keyword>
<dbReference type="AlphaFoldDB" id="A0A420Y7R5"/>
<name>A0A420Y7R5_9PEZI</name>
<evidence type="ECO:0000313" key="2">
    <source>
        <dbReference type="Proteomes" id="UP000275385"/>
    </source>
</evidence>
<dbReference type="Proteomes" id="UP000275385">
    <property type="component" value="Unassembled WGS sequence"/>
</dbReference>
<sequence length="101" mass="11145">MLSPYLPITGRTGLTVRPDFALKNPTTGLICLWTYPNCVSHITQAPPFPSVVLPLAVMMSRPEYLYSTVFHQSAAGLKQIQHDKLTWSVGLVDPAGQYLES</sequence>
<reference evidence="1 2" key="1">
    <citation type="submission" date="2018-08" db="EMBL/GenBank/DDBJ databases">
        <title>Draft genome of the lignicolous fungus Coniochaeta pulveracea.</title>
        <authorList>
            <person name="Borstlap C.J."/>
            <person name="De Witt R.N."/>
            <person name="Botha A."/>
            <person name="Volschenk H."/>
        </authorList>
    </citation>
    <scope>NUCLEOTIDE SEQUENCE [LARGE SCALE GENOMIC DNA]</scope>
    <source>
        <strain evidence="1 2">CAB683</strain>
    </source>
</reference>
<organism evidence="1 2">
    <name type="scientific">Coniochaeta pulveracea</name>
    <dbReference type="NCBI Taxonomy" id="177199"/>
    <lineage>
        <taxon>Eukaryota</taxon>
        <taxon>Fungi</taxon>
        <taxon>Dikarya</taxon>
        <taxon>Ascomycota</taxon>
        <taxon>Pezizomycotina</taxon>
        <taxon>Sordariomycetes</taxon>
        <taxon>Sordariomycetidae</taxon>
        <taxon>Coniochaetales</taxon>
        <taxon>Coniochaetaceae</taxon>
        <taxon>Coniochaeta</taxon>
    </lineage>
</organism>
<accession>A0A420Y7R5</accession>
<gene>
    <name evidence="1" type="ORF">DL546_007059</name>
</gene>